<accession>A0ABU3QVH3</accession>
<keyword evidence="2" id="KW-0249">Electron transport</keyword>
<protein>
    <submittedName>
        <fullName evidence="6">Cbb3-type cytochrome c oxidase subunit I</fullName>
    </submittedName>
</protein>
<reference evidence="6 7" key="1">
    <citation type="submission" date="2023-09" db="EMBL/GenBank/DDBJ databases">
        <title>Streptomyces sp. nov.: A antagonism against Alternaria gaisen Producing Streptochlin, Isolated from Tamarix root soil.</title>
        <authorList>
            <person name="Chen Y."/>
        </authorList>
    </citation>
    <scope>NUCLEOTIDE SEQUENCE [LARGE SCALE GENOMIC DNA]</scope>
    <source>
        <strain evidence="6 7">TRM76323</strain>
    </source>
</reference>
<dbReference type="Pfam" id="PF00115">
    <property type="entry name" value="COX1"/>
    <property type="match status" value="1"/>
</dbReference>
<dbReference type="InterPro" id="IPR000883">
    <property type="entry name" value="Cyt_C_Oxase_1"/>
</dbReference>
<evidence type="ECO:0000256" key="4">
    <source>
        <dbReference type="SAM" id="Phobius"/>
    </source>
</evidence>
<gene>
    <name evidence="6" type="ORF">RND61_32570</name>
</gene>
<feature type="non-terminal residue" evidence="6">
    <location>
        <position position="85"/>
    </location>
</feature>
<keyword evidence="4" id="KW-1133">Transmembrane helix</keyword>
<dbReference type="PROSITE" id="PS50855">
    <property type="entry name" value="COX1"/>
    <property type="match status" value="1"/>
</dbReference>
<evidence type="ECO:0000256" key="1">
    <source>
        <dbReference type="ARBA" id="ARBA00022660"/>
    </source>
</evidence>
<dbReference type="SUPFAM" id="SSF81442">
    <property type="entry name" value="Cytochrome c oxidase subunit I-like"/>
    <property type="match status" value="1"/>
</dbReference>
<feature type="domain" description="Cytochrome oxidase subunit I profile" evidence="5">
    <location>
        <begin position="25"/>
        <end position="85"/>
    </location>
</feature>
<evidence type="ECO:0000313" key="6">
    <source>
        <dbReference type="EMBL" id="MDT9686759.1"/>
    </source>
</evidence>
<dbReference type="EMBL" id="JAWCTQ010000125">
    <property type="protein sequence ID" value="MDT9686759.1"/>
    <property type="molecule type" value="Genomic_DNA"/>
</dbReference>
<evidence type="ECO:0000313" key="7">
    <source>
        <dbReference type="Proteomes" id="UP001250181"/>
    </source>
</evidence>
<keyword evidence="7" id="KW-1185">Reference proteome</keyword>
<dbReference type="PRINTS" id="PR01165">
    <property type="entry name" value="CYCOXIDASEI"/>
</dbReference>
<dbReference type="PANTHER" id="PTHR10422">
    <property type="entry name" value="CYTOCHROME C OXIDASE SUBUNIT 1"/>
    <property type="match status" value="1"/>
</dbReference>
<comment type="function">
    <text evidence="3">Cytochrome c oxidase is the component of the respiratory chain that catalyzes the reduction of oxygen to water. Subunits 1-3 form the functional core of the enzyme complex. CO I is the catalytic subunit of the enzyme. Electrons originating in cytochrome c are transferred via the copper A center of subunit 2 and heme A of subunit 1 to the bimetallic center formed by heme A3 and copper B.</text>
</comment>
<dbReference type="PANTHER" id="PTHR10422:SF18">
    <property type="entry name" value="CYTOCHROME C OXIDASE SUBUNIT 1"/>
    <property type="match status" value="1"/>
</dbReference>
<dbReference type="RefSeq" id="WP_315881770.1">
    <property type="nucleotide sequence ID" value="NZ_JAWCTQ010000125.1"/>
</dbReference>
<evidence type="ECO:0000259" key="5">
    <source>
        <dbReference type="PROSITE" id="PS50855"/>
    </source>
</evidence>
<dbReference type="Proteomes" id="UP001250181">
    <property type="component" value="Unassembled WGS sequence"/>
</dbReference>
<organism evidence="6 7">
    <name type="scientific">Streptomyces tamarix</name>
    <dbReference type="NCBI Taxonomy" id="3078565"/>
    <lineage>
        <taxon>Bacteria</taxon>
        <taxon>Bacillati</taxon>
        <taxon>Actinomycetota</taxon>
        <taxon>Actinomycetes</taxon>
        <taxon>Kitasatosporales</taxon>
        <taxon>Streptomycetaceae</taxon>
        <taxon>Streptomyces</taxon>
    </lineage>
</organism>
<keyword evidence="4" id="KW-0472">Membrane</keyword>
<evidence type="ECO:0000256" key="2">
    <source>
        <dbReference type="ARBA" id="ARBA00022982"/>
    </source>
</evidence>
<dbReference type="Gene3D" id="1.20.210.10">
    <property type="entry name" value="Cytochrome c oxidase-like, subunit I domain"/>
    <property type="match status" value="1"/>
</dbReference>
<keyword evidence="1" id="KW-0679">Respiratory chain</keyword>
<sequence length="85" mass="9453">MVTSMESSTLVPVKGRGVGRIVVDWLTTTDHKKIGHLYLITSFGFFLFGGLLALMLRAELARPGIQLLSNEQYNQTFTLHGTIML</sequence>
<keyword evidence="1" id="KW-0813">Transport</keyword>
<name>A0ABU3QVH3_9ACTN</name>
<dbReference type="InterPro" id="IPR023616">
    <property type="entry name" value="Cyt_c_oxase-like_su1_dom"/>
</dbReference>
<dbReference type="InterPro" id="IPR036927">
    <property type="entry name" value="Cyt_c_oxase-like_su1_sf"/>
</dbReference>
<proteinExistence type="predicted"/>
<comment type="caution">
    <text evidence="6">The sequence shown here is derived from an EMBL/GenBank/DDBJ whole genome shotgun (WGS) entry which is preliminary data.</text>
</comment>
<evidence type="ECO:0000256" key="3">
    <source>
        <dbReference type="ARBA" id="ARBA00025218"/>
    </source>
</evidence>
<feature type="transmembrane region" description="Helical" evidence="4">
    <location>
        <begin position="35"/>
        <end position="56"/>
    </location>
</feature>
<keyword evidence="4" id="KW-0812">Transmembrane</keyword>